<protein>
    <recommendedName>
        <fullName evidence="3">NAD(P)-binding domain-containing protein</fullName>
    </recommendedName>
</protein>
<evidence type="ECO:0000313" key="2">
    <source>
        <dbReference type="Proteomes" id="UP000782312"/>
    </source>
</evidence>
<dbReference type="Gene3D" id="3.90.25.10">
    <property type="entry name" value="UDP-galactose 4-epimerase, domain 1"/>
    <property type="match status" value="1"/>
</dbReference>
<dbReference type="AlphaFoldDB" id="A0A932HYB5"/>
<gene>
    <name evidence="1" type="ORF">HYZ11_00030</name>
</gene>
<name>A0A932HYB5_UNCTE</name>
<accession>A0A932HYB5</accession>
<proteinExistence type="predicted"/>
<evidence type="ECO:0000313" key="1">
    <source>
        <dbReference type="EMBL" id="MBI3125974.1"/>
    </source>
</evidence>
<dbReference type="EMBL" id="JACPUR010000001">
    <property type="protein sequence ID" value="MBI3125974.1"/>
    <property type="molecule type" value="Genomic_DNA"/>
</dbReference>
<dbReference type="Proteomes" id="UP000782312">
    <property type="component" value="Unassembled WGS sequence"/>
</dbReference>
<sequence>MVLMDAVRKVEERLEKKAQIEYQDRHQADVLKTWASIEKAGRLLGWRPQVAFGDGVARLVE</sequence>
<dbReference type="SUPFAM" id="SSF51735">
    <property type="entry name" value="NAD(P)-binding Rossmann-fold domains"/>
    <property type="match status" value="1"/>
</dbReference>
<comment type="caution">
    <text evidence="1">The sequence shown here is derived from an EMBL/GenBank/DDBJ whole genome shotgun (WGS) entry which is preliminary data.</text>
</comment>
<dbReference type="InterPro" id="IPR036291">
    <property type="entry name" value="NAD(P)-bd_dom_sf"/>
</dbReference>
<evidence type="ECO:0008006" key="3">
    <source>
        <dbReference type="Google" id="ProtNLM"/>
    </source>
</evidence>
<reference evidence="1" key="1">
    <citation type="submission" date="2020-07" db="EMBL/GenBank/DDBJ databases">
        <title>Huge and variable diversity of episymbiotic CPR bacteria and DPANN archaea in groundwater ecosystems.</title>
        <authorList>
            <person name="He C.Y."/>
            <person name="Keren R."/>
            <person name="Whittaker M."/>
            <person name="Farag I.F."/>
            <person name="Doudna J."/>
            <person name="Cate J.H.D."/>
            <person name="Banfield J.F."/>
        </authorList>
    </citation>
    <scope>NUCLEOTIDE SEQUENCE</scope>
    <source>
        <strain evidence="1">NC_groundwater_763_Ag_S-0.2um_68_21</strain>
    </source>
</reference>
<organism evidence="1 2">
    <name type="scientific">Tectimicrobiota bacterium</name>
    <dbReference type="NCBI Taxonomy" id="2528274"/>
    <lineage>
        <taxon>Bacteria</taxon>
        <taxon>Pseudomonadati</taxon>
        <taxon>Nitrospinota/Tectimicrobiota group</taxon>
        <taxon>Candidatus Tectimicrobiota</taxon>
    </lineage>
</organism>